<dbReference type="InterPro" id="IPR026444">
    <property type="entry name" value="Secre_tail"/>
</dbReference>
<dbReference type="OrthoDB" id="9779968at2"/>
<protein>
    <recommendedName>
        <fullName evidence="2">Secretion system C-terminal sorting domain-containing protein</fullName>
    </recommendedName>
</protein>
<proteinExistence type="predicted"/>
<evidence type="ECO:0000256" key="1">
    <source>
        <dbReference type="SAM" id="MobiDB-lite"/>
    </source>
</evidence>
<dbReference type="Proteomes" id="UP000251889">
    <property type="component" value="Unassembled WGS sequence"/>
</dbReference>
<dbReference type="InterPro" id="IPR010869">
    <property type="entry name" value="DUF1501"/>
</dbReference>
<dbReference type="AlphaFoldDB" id="A0A364Y3D5"/>
<reference evidence="3 4" key="1">
    <citation type="submission" date="2018-06" db="EMBL/GenBank/DDBJ databases">
        <title>Chryseolinea flavus sp. nov., a member of the phylum Bacteroidetes isolated from soil.</title>
        <authorList>
            <person name="Li Y."/>
            <person name="Wang J."/>
        </authorList>
    </citation>
    <scope>NUCLEOTIDE SEQUENCE [LARGE SCALE GENOMIC DNA]</scope>
    <source>
        <strain evidence="3 4">SDU1-6</strain>
    </source>
</reference>
<gene>
    <name evidence="3" type="ORF">DQQ10_10460</name>
</gene>
<accession>A0A364Y3D5</accession>
<dbReference type="Pfam" id="PF07394">
    <property type="entry name" value="DUF1501"/>
    <property type="match status" value="1"/>
</dbReference>
<sequence>MKKSRRDFLKKLPLAMSIPFTLGGIPFKALGQGLLAKIAEASATDKVLVILQMHGGNDGLNCLIPVERYSDYFSVRQNIAIPTPNKKRGYVNLDSTLPIETQVGLHPDMQAMKHMYDAGKMTVVQGVSYKQNNGSHFRGRDISFMGGGFNDYFDSGWLGRYLNETYAPYKYPEDFLNPTVPGNQMRDPLALELGNDTSLIFHQSDSIPTSISLSSVPGFYDLISKDLEGFEDEIAEILDNRGVPPVGLDGSPYQKEMEWILGLEDKSRDYSEILYERYVAGKASNIVYPELYPFNAPQGSLHNPLSHQLKMVARLLGGGCKTRVFLVKIGGFDTHADQVEKYDSTMGGHAALMYHISTAMNAFLKDLKGRGLENEVLTITTSEFGRRVDSNGSYGTDHGTAGPLFIFGAGASGGVVGEAFKTADATAPYGNLAMQVDYRNVYANILRTWMGVTDDKIMNKIFPDSRDPNNEQKGIMNQASDGGTADGTKFVEMPIVTTSITDKEGFVGDRFSLEDCYPNPAVTKTTIHFKINSAYDVNVDLYDVKGIKVKEMVKGFFTPGTHKVEVDLTGIPAGNYIYQLKSGFYTEAKKLVIKK</sequence>
<feature type="region of interest" description="Disordered" evidence="1">
    <location>
        <begin position="463"/>
        <end position="487"/>
    </location>
</feature>
<feature type="domain" description="Secretion system C-terminal sorting" evidence="2">
    <location>
        <begin position="517"/>
        <end position="593"/>
    </location>
</feature>
<evidence type="ECO:0000313" key="4">
    <source>
        <dbReference type="Proteomes" id="UP000251889"/>
    </source>
</evidence>
<organism evidence="3 4">
    <name type="scientific">Pseudochryseolinea flava</name>
    <dbReference type="NCBI Taxonomy" id="2059302"/>
    <lineage>
        <taxon>Bacteria</taxon>
        <taxon>Pseudomonadati</taxon>
        <taxon>Bacteroidota</taxon>
        <taxon>Cytophagia</taxon>
        <taxon>Cytophagales</taxon>
        <taxon>Fulvivirgaceae</taxon>
        <taxon>Pseudochryseolinea</taxon>
    </lineage>
</organism>
<evidence type="ECO:0000313" key="3">
    <source>
        <dbReference type="EMBL" id="RAW01320.1"/>
    </source>
</evidence>
<comment type="caution">
    <text evidence="3">The sequence shown here is derived from an EMBL/GenBank/DDBJ whole genome shotgun (WGS) entry which is preliminary data.</text>
</comment>
<dbReference type="PANTHER" id="PTHR43737:SF1">
    <property type="entry name" value="DUF1501 DOMAIN-CONTAINING PROTEIN"/>
    <property type="match status" value="1"/>
</dbReference>
<dbReference type="Pfam" id="PF18962">
    <property type="entry name" value="Por_Secre_tail"/>
    <property type="match status" value="1"/>
</dbReference>
<dbReference type="RefSeq" id="WP_112746806.1">
    <property type="nucleotide sequence ID" value="NZ_QMFY01000004.1"/>
</dbReference>
<dbReference type="NCBIfam" id="TIGR04183">
    <property type="entry name" value="Por_Secre_tail"/>
    <property type="match status" value="1"/>
</dbReference>
<name>A0A364Y3D5_9BACT</name>
<feature type="compositionally biased region" description="Polar residues" evidence="1">
    <location>
        <begin position="471"/>
        <end position="481"/>
    </location>
</feature>
<evidence type="ECO:0000259" key="2">
    <source>
        <dbReference type="Pfam" id="PF18962"/>
    </source>
</evidence>
<dbReference type="PANTHER" id="PTHR43737">
    <property type="entry name" value="BLL7424 PROTEIN"/>
    <property type="match status" value="1"/>
</dbReference>
<dbReference type="EMBL" id="QMFY01000004">
    <property type="protein sequence ID" value="RAW01320.1"/>
    <property type="molecule type" value="Genomic_DNA"/>
</dbReference>
<keyword evidence="4" id="KW-1185">Reference proteome</keyword>